<dbReference type="InterPro" id="IPR059106">
    <property type="entry name" value="WHD_MalT"/>
</dbReference>
<dbReference type="InterPro" id="IPR027417">
    <property type="entry name" value="P-loop_NTPase"/>
</dbReference>
<evidence type="ECO:0000259" key="1">
    <source>
        <dbReference type="PROSITE" id="PS50043"/>
    </source>
</evidence>
<dbReference type="PROSITE" id="PS50043">
    <property type="entry name" value="HTH_LUXR_2"/>
    <property type="match status" value="1"/>
</dbReference>
<dbReference type="CDD" id="cd06170">
    <property type="entry name" value="LuxR_C_like"/>
    <property type="match status" value="1"/>
</dbReference>
<gene>
    <name evidence="2" type="ordered locus">Sked_03170</name>
</gene>
<dbReference type="RefSeq" id="WP_012865354.1">
    <property type="nucleotide sequence ID" value="NC_013521.1"/>
</dbReference>
<dbReference type="Pfam" id="PF00196">
    <property type="entry name" value="GerE"/>
    <property type="match status" value="1"/>
</dbReference>
<organism evidence="2 3">
    <name type="scientific">Sanguibacter keddieii (strain ATCC 51767 / DSM 10542 / NCFB 3025 / ST-74)</name>
    <dbReference type="NCBI Taxonomy" id="446469"/>
    <lineage>
        <taxon>Bacteria</taxon>
        <taxon>Bacillati</taxon>
        <taxon>Actinomycetota</taxon>
        <taxon>Actinomycetes</taxon>
        <taxon>Micrococcales</taxon>
        <taxon>Sanguibacteraceae</taxon>
        <taxon>Sanguibacter</taxon>
    </lineage>
</organism>
<dbReference type="Pfam" id="PF25873">
    <property type="entry name" value="WHD_MalT"/>
    <property type="match status" value="1"/>
</dbReference>
<protein>
    <submittedName>
        <fullName evidence="2">ATP-dependent transcriptional regulator</fullName>
    </submittedName>
</protein>
<dbReference type="SUPFAM" id="SSF46894">
    <property type="entry name" value="C-terminal effector domain of the bipartite response regulators"/>
    <property type="match status" value="1"/>
</dbReference>
<dbReference type="InterPro" id="IPR000792">
    <property type="entry name" value="Tscrpt_reg_LuxR_C"/>
</dbReference>
<feature type="domain" description="HTH luxR-type" evidence="1">
    <location>
        <begin position="791"/>
        <end position="856"/>
    </location>
</feature>
<dbReference type="InterPro" id="IPR036388">
    <property type="entry name" value="WH-like_DNA-bd_sf"/>
</dbReference>
<accession>D1BJM9</accession>
<evidence type="ECO:0000313" key="2">
    <source>
        <dbReference type="EMBL" id="ACZ20285.1"/>
    </source>
</evidence>
<sequence length="868" mass="91071">MTSGAAAPRTHGGVPRLYGSPRVPSWLVPRPQLVRALDTDVPLVVVTGPPGGGKSVALAEWARASTDPDLRGVVLDLGGRPLSRVALWSQVSGLLLDAGLVGEGRLFSSGADSLRELADVRAFLVRAFTQVAPLTLVLDGADRLDDESAGDLVHVLDAVPGVRAVVAGRSLPALASGDARLRLDVATVDGEDLALTVEETAAVLGLDVAAATAVRRATGGSPLATRVVALERDQPGVDPGQALETVVLAAVAHLDPETVDLLRCAATADVVSPELATTLTGRDDAPGTLEHVADLGLGTWVRAGADRVFVCTPVVRIALRAELRRTDPGRFARLRGLVARWCDTHDRPVEALEAAVDADDVDLVNTVVRHHWRAFLSQYAGTVQPTVSPLGLTRLRHHPVLLFFIGLGHNAHRGGRLKALALFGLAITSARTARRSVPAEERLVLRVVEMIALRLTGRADAAAAAADDVARRVDELEPARRAEIQDLLPQVHAHSGVTYLRVGRSRDAVAAFERGVGEASSDLATLPNLALLAGAHALDGSLQQAAAVVADAQTRTWPDGWVEGYTGSLLQVAQAVLALDALDVVEAQRRLDLLDRHLATIEHWAPIAEVQAHVDLLASGADAALTRLQATRDSHRQRRSKHAETEAALDATQALLLVAAGRPYAVLTGDLGPVDHPAVAVSLARAQCAAGLPEQALGTLAGVAGSSRASVRTRAEAALVEAVALLAVDHEVEARSALARATGILSVHGLHLPLALLPADDRVRLRTLAEQSGTPVAVGLLAQDWPETMLPGGAVAPLTSREAVILRELASTGSTSVIAERLVVSPHTVKSQLRTLYRKLGVTSRASALAVARRYGLLEADAPDDTAT</sequence>
<reference evidence="2 3" key="1">
    <citation type="journal article" date="2009" name="Stand. Genomic Sci.">
        <title>Complete genome sequence of Sanguibacter keddieii type strain (ST-74).</title>
        <authorList>
            <person name="Ivanova N."/>
            <person name="Sikorski J."/>
            <person name="Sims D."/>
            <person name="Brettin T."/>
            <person name="Detter J.C."/>
            <person name="Han C."/>
            <person name="Lapidus A."/>
            <person name="Copeland A."/>
            <person name="Glavina Del Rio T."/>
            <person name="Nolan M."/>
            <person name="Chen F."/>
            <person name="Lucas S."/>
            <person name="Tice H."/>
            <person name="Cheng J.F."/>
            <person name="Bruce D."/>
            <person name="Goodwin L."/>
            <person name="Pitluck S."/>
            <person name="Pati A."/>
            <person name="Mavromatis K."/>
            <person name="Chen A."/>
            <person name="Palaniappan K."/>
            <person name="D'haeseleer P."/>
            <person name="Chain P."/>
            <person name="Bristow J."/>
            <person name="Eisen J.A."/>
            <person name="Markowitz V."/>
            <person name="Hugenholtz P."/>
            <person name="Goker M."/>
            <person name="Pukall R."/>
            <person name="Klenk H.P."/>
            <person name="Kyrpides N.C."/>
        </authorList>
    </citation>
    <scope>NUCLEOTIDE SEQUENCE [LARGE SCALE GENOMIC DNA]</scope>
    <source>
        <strain evidence="3">ATCC 51767 / DSM 10542 / NCFB 3025 / ST-74</strain>
    </source>
</reference>
<dbReference type="SUPFAM" id="SSF52540">
    <property type="entry name" value="P-loop containing nucleoside triphosphate hydrolases"/>
    <property type="match status" value="1"/>
</dbReference>
<keyword evidence="3" id="KW-1185">Reference proteome</keyword>
<dbReference type="AlphaFoldDB" id="D1BJM9"/>
<dbReference type="EMBL" id="CP001819">
    <property type="protein sequence ID" value="ACZ20285.1"/>
    <property type="molecule type" value="Genomic_DNA"/>
</dbReference>
<dbReference type="GO" id="GO:0003677">
    <property type="term" value="F:DNA binding"/>
    <property type="evidence" value="ECO:0007669"/>
    <property type="project" value="InterPro"/>
</dbReference>
<dbReference type="STRING" id="446469.Sked_03170"/>
<dbReference type="Proteomes" id="UP000000322">
    <property type="component" value="Chromosome"/>
</dbReference>
<dbReference type="InterPro" id="IPR016032">
    <property type="entry name" value="Sig_transdc_resp-reg_C-effctor"/>
</dbReference>
<dbReference type="GO" id="GO:0006355">
    <property type="term" value="P:regulation of DNA-templated transcription"/>
    <property type="evidence" value="ECO:0007669"/>
    <property type="project" value="InterPro"/>
</dbReference>
<evidence type="ECO:0000313" key="3">
    <source>
        <dbReference type="Proteomes" id="UP000000322"/>
    </source>
</evidence>
<dbReference type="SMART" id="SM00421">
    <property type="entry name" value="HTH_LUXR"/>
    <property type="match status" value="1"/>
</dbReference>
<dbReference type="OrthoDB" id="134985at2"/>
<name>D1BJM9_SANKS</name>
<proteinExistence type="predicted"/>
<dbReference type="Gene3D" id="1.10.10.10">
    <property type="entry name" value="Winged helix-like DNA-binding domain superfamily/Winged helix DNA-binding domain"/>
    <property type="match status" value="1"/>
</dbReference>
<dbReference type="eggNOG" id="COG2909">
    <property type="taxonomic scope" value="Bacteria"/>
</dbReference>
<dbReference type="HOGENOM" id="CLU_006325_1_0_11"/>
<dbReference type="KEGG" id="ske:Sked_03170"/>